<dbReference type="InterPro" id="IPR032508">
    <property type="entry name" value="FecR_C"/>
</dbReference>
<sequence>MQPADKEFDELFRKYTDDTITPEEFRQWRVMLLDERNTARLESLLAALADTDHSAFGQEAPLPEMYAHIIQAIPSKATDKPPRRLIWWAAAASLLLLIGTGIFRWQQQAGKQQLAAKYDVAPGSSKAVLKLADGSVITLDSVAKRQIQLGNATAQQVNGQLNYAPSSNGEAAGINVLTTPRGGQFQVVLPDGTKVWLNAASSLSYPTAFTGRERLVEVSGEAYFEVAKDAHKPFRVKISKQESYIDVLGTHFNINAYPDEAAIRSTLLEGRIRFSAAQAVVLQPGQQAVLAAGTHTPEVVNGVDTSAVMAWRSGLFNFEGQHLREVMRQLARWYNIEVVYDQEVPDVVFGGKIVRNVSLTQLLKILTDAGIHFRLEPGGKLIIQPK</sequence>
<feature type="domain" description="Protein FecR C-terminal" evidence="3">
    <location>
        <begin position="316"/>
        <end position="376"/>
    </location>
</feature>
<keyword evidence="1" id="KW-1133">Transmembrane helix</keyword>
<protein>
    <submittedName>
        <fullName evidence="4">FecR family protein</fullName>
    </submittedName>
</protein>
<evidence type="ECO:0000313" key="4">
    <source>
        <dbReference type="EMBL" id="SKD04201.1"/>
    </source>
</evidence>
<dbReference type="Gene3D" id="2.60.120.1440">
    <property type="match status" value="1"/>
</dbReference>
<dbReference type="STRING" id="393003.SAMN05660461_2782"/>
<dbReference type="InterPro" id="IPR012373">
    <property type="entry name" value="Ferrdict_sens_TM"/>
</dbReference>
<keyword evidence="1" id="KW-0472">Membrane</keyword>
<gene>
    <name evidence="4" type="ORF">SAMN05660461_2782</name>
</gene>
<feature type="transmembrane region" description="Helical" evidence="1">
    <location>
        <begin position="85"/>
        <end position="105"/>
    </location>
</feature>
<dbReference type="Pfam" id="PF04773">
    <property type="entry name" value="FecR"/>
    <property type="match status" value="1"/>
</dbReference>
<dbReference type="Gene3D" id="3.55.50.30">
    <property type="match status" value="1"/>
</dbReference>
<evidence type="ECO:0000256" key="1">
    <source>
        <dbReference type="SAM" id="Phobius"/>
    </source>
</evidence>
<dbReference type="InterPro" id="IPR006860">
    <property type="entry name" value="FecR"/>
</dbReference>
<name>A0A1T5NUL0_9BACT</name>
<organism evidence="4 5">
    <name type="scientific">Chitinophaga ginsengisegetis</name>
    <dbReference type="NCBI Taxonomy" id="393003"/>
    <lineage>
        <taxon>Bacteria</taxon>
        <taxon>Pseudomonadati</taxon>
        <taxon>Bacteroidota</taxon>
        <taxon>Chitinophagia</taxon>
        <taxon>Chitinophagales</taxon>
        <taxon>Chitinophagaceae</taxon>
        <taxon>Chitinophaga</taxon>
    </lineage>
</organism>
<dbReference type="GO" id="GO:0016989">
    <property type="term" value="F:sigma factor antagonist activity"/>
    <property type="evidence" value="ECO:0007669"/>
    <property type="project" value="TreeGrafter"/>
</dbReference>
<dbReference type="RefSeq" id="WP_079470105.1">
    <property type="nucleotide sequence ID" value="NZ_FUZZ01000002.1"/>
</dbReference>
<accession>A0A1T5NUL0</accession>
<dbReference type="PANTHER" id="PTHR30273">
    <property type="entry name" value="PERIPLASMIC SIGNAL SENSOR AND SIGMA FACTOR ACTIVATOR FECR-RELATED"/>
    <property type="match status" value="1"/>
</dbReference>
<dbReference type="PIRSF" id="PIRSF018266">
    <property type="entry name" value="FecR"/>
    <property type="match status" value="1"/>
</dbReference>
<evidence type="ECO:0000313" key="5">
    <source>
        <dbReference type="Proteomes" id="UP000190166"/>
    </source>
</evidence>
<evidence type="ECO:0000259" key="3">
    <source>
        <dbReference type="Pfam" id="PF16344"/>
    </source>
</evidence>
<proteinExistence type="predicted"/>
<dbReference type="EMBL" id="FUZZ01000002">
    <property type="protein sequence ID" value="SKD04201.1"/>
    <property type="molecule type" value="Genomic_DNA"/>
</dbReference>
<evidence type="ECO:0000259" key="2">
    <source>
        <dbReference type="Pfam" id="PF04773"/>
    </source>
</evidence>
<feature type="domain" description="FecR protein" evidence="2">
    <location>
        <begin position="176"/>
        <end position="272"/>
    </location>
</feature>
<dbReference type="PANTHER" id="PTHR30273:SF2">
    <property type="entry name" value="PROTEIN FECR"/>
    <property type="match status" value="1"/>
</dbReference>
<dbReference type="Proteomes" id="UP000190166">
    <property type="component" value="Unassembled WGS sequence"/>
</dbReference>
<keyword evidence="1" id="KW-0812">Transmembrane</keyword>
<dbReference type="AlphaFoldDB" id="A0A1T5NUL0"/>
<keyword evidence="5" id="KW-1185">Reference proteome</keyword>
<reference evidence="4 5" key="1">
    <citation type="submission" date="2017-02" db="EMBL/GenBank/DDBJ databases">
        <authorList>
            <person name="Peterson S.W."/>
        </authorList>
    </citation>
    <scope>NUCLEOTIDE SEQUENCE [LARGE SCALE GENOMIC DNA]</scope>
    <source>
        <strain evidence="4 5">DSM 18108</strain>
    </source>
</reference>
<dbReference type="Pfam" id="PF16344">
    <property type="entry name" value="FecR_C"/>
    <property type="match status" value="1"/>
</dbReference>